<evidence type="ECO:0000256" key="4">
    <source>
        <dbReference type="ARBA" id="ARBA00022833"/>
    </source>
</evidence>
<keyword evidence="5 8" id="KW-0456">Lyase</keyword>
<evidence type="ECO:0000313" key="8">
    <source>
        <dbReference type="EMBL" id="CCO11128.2"/>
    </source>
</evidence>
<dbReference type="KEGG" id="cml:BN424_1687"/>
<protein>
    <recommendedName>
        <fullName evidence="2">carbonic anhydrase</fullName>
        <ecNumber evidence="2">4.2.1.1</ecNumber>
    </recommendedName>
</protein>
<dbReference type="SMART" id="SM01057">
    <property type="entry name" value="Carb_anhydrase"/>
    <property type="match status" value="1"/>
</dbReference>
<accession>K8EGZ2</accession>
<gene>
    <name evidence="8" type="primary">cah</name>
    <name evidence="8" type="ORF">BN424_1687</name>
</gene>
<name>K8EGZ2_CARML</name>
<dbReference type="InterPro" id="IPR041891">
    <property type="entry name" value="Alpha_CA_prokaryot-like"/>
</dbReference>
<feature type="domain" description="Alpha-carbonic anhydrase" evidence="7">
    <location>
        <begin position="3"/>
        <end position="233"/>
    </location>
</feature>
<evidence type="ECO:0000256" key="1">
    <source>
        <dbReference type="ARBA" id="ARBA00010718"/>
    </source>
</evidence>
<evidence type="ECO:0000256" key="3">
    <source>
        <dbReference type="ARBA" id="ARBA00022723"/>
    </source>
</evidence>
<dbReference type="EC" id="4.2.1.1" evidence="2"/>
<dbReference type="PANTHER" id="PTHR18952:SF265">
    <property type="entry name" value="CARBONIC ANHYDRASE"/>
    <property type="match status" value="1"/>
</dbReference>
<dbReference type="EMBL" id="HE999757">
    <property type="protein sequence ID" value="CCO11128.2"/>
    <property type="molecule type" value="Genomic_DNA"/>
</dbReference>
<dbReference type="AlphaFoldDB" id="K8EGZ2"/>
<keyword evidence="4" id="KW-0862">Zinc</keyword>
<dbReference type="InterPro" id="IPR001148">
    <property type="entry name" value="CA_dom"/>
</dbReference>
<dbReference type="Pfam" id="PF00194">
    <property type="entry name" value="Carb_anhydrase"/>
    <property type="match status" value="1"/>
</dbReference>
<comment type="similarity">
    <text evidence="1">Belongs to the alpha-carbonic anhydrase family.</text>
</comment>
<proteinExistence type="inferred from homology"/>
<dbReference type="CDD" id="cd03124">
    <property type="entry name" value="alpha_CA_prokaryotic_like"/>
    <property type="match status" value="1"/>
</dbReference>
<reference evidence="9" key="1">
    <citation type="journal article" date="2013" name="Genome Announc.">
        <title>Complete Chromosome Sequence of Carnobacterium maltaromaticum LMA 28.</title>
        <authorList>
            <person name="Cailliez-Grimal C."/>
            <person name="Chaillou S."/>
            <person name="Anba-Mondoloni J."/>
            <person name="Loux V."/>
            <person name="Afzal M.I."/>
            <person name="Rahman A."/>
            <person name="Kergourlay G."/>
            <person name="Champomier-Verges M.C."/>
            <person name="Zagorec M."/>
            <person name="Dalgaard P."/>
            <person name="Leisner J.J."/>
            <person name="Prevost H."/>
            <person name="Revol-Junelles A.M."/>
            <person name="Borges F."/>
        </authorList>
    </citation>
    <scope>NUCLEOTIDE SEQUENCE</scope>
    <source>
        <strain evidence="9">LMA28</strain>
    </source>
</reference>
<dbReference type="InterPro" id="IPR036398">
    <property type="entry name" value="CA_dom_sf"/>
</dbReference>
<dbReference type="Gene3D" id="3.10.200.10">
    <property type="entry name" value="Alpha carbonic anhydrase"/>
    <property type="match status" value="1"/>
</dbReference>
<evidence type="ECO:0000256" key="5">
    <source>
        <dbReference type="ARBA" id="ARBA00023239"/>
    </source>
</evidence>
<comment type="catalytic activity">
    <reaction evidence="6">
        <text>hydrogencarbonate + H(+) = CO2 + H2O</text>
        <dbReference type="Rhea" id="RHEA:10748"/>
        <dbReference type="ChEBI" id="CHEBI:15377"/>
        <dbReference type="ChEBI" id="CHEBI:15378"/>
        <dbReference type="ChEBI" id="CHEBI:16526"/>
        <dbReference type="ChEBI" id="CHEBI:17544"/>
        <dbReference type="EC" id="4.2.1.1"/>
    </reaction>
</comment>
<evidence type="ECO:0000259" key="7">
    <source>
        <dbReference type="PROSITE" id="PS51144"/>
    </source>
</evidence>
<sequence>MGMDWYYQGDRGPEKWKDICAIFKEAEEGSLQSPICLNQKDVTNWIASGLLQFDYHPTTFETSYYNHTLHLAPIANESINHVVFNHKRYVLEDIHFHLPSEHLIDEKSFPLEFHMVHRSPKNELLVIGIMAEPTMVPLNEKMANLDRKALNPRNSARGLLVPIDLMQLLPDELGFFHYSGSLTTPPTSGPVNWVVFKSPVYMRQGLLEAFKEQIGKTNRPVQPRKNRPIYLSK</sequence>
<evidence type="ECO:0000256" key="6">
    <source>
        <dbReference type="ARBA" id="ARBA00048348"/>
    </source>
</evidence>
<dbReference type="eggNOG" id="COG3338">
    <property type="taxonomic scope" value="Bacteria"/>
</dbReference>
<dbReference type="STRING" id="1234679.BN424_1687"/>
<dbReference type="SUPFAM" id="SSF51069">
    <property type="entry name" value="Carbonic anhydrase"/>
    <property type="match status" value="1"/>
</dbReference>
<evidence type="ECO:0000313" key="9">
    <source>
        <dbReference type="Proteomes" id="UP000000212"/>
    </source>
</evidence>
<dbReference type="Proteomes" id="UP000000212">
    <property type="component" value="Chromosome"/>
</dbReference>
<dbReference type="HOGENOM" id="CLU_039326_0_2_9"/>
<dbReference type="PANTHER" id="PTHR18952">
    <property type="entry name" value="CARBONIC ANHYDRASE"/>
    <property type="match status" value="1"/>
</dbReference>
<dbReference type="GO" id="GO:0004089">
    <property type="term" value="F:carbonate dehydratase activity"/>
    <property type="evidence" value="ECO:0007669"/>
    <property type="project" value="UniProtKB-EC"/>
</dbReference>
<dbReference type="PROSITE" id="PS51144">
    <property type="entry name" value="ALPHA_CA_2"/>
    <property type="match status" value="1"/>
</dbReference>
<dbReference type="GO" id="GO:0008270">
    <property type="term" value="F:zinc ion binding"/>
    <property type="evidence" value="ECO:0007669"/>
    <property type="project" value="InterPro"/>
</dbReference>
<evidence type="ECO:0000256" key="2">
    <source>
        <dbReference type="ARBA" id="ARBA00012925"/>
    </source>
</evidence>
<keyword evidence="3" id="KW-0479">Metal-binding</keyword>
<keyword evidence="9" id="KW-1185">Reference proteome</keyword>
<dbReference type="InterPro" id="IPR023561">
    <property type="entry name" value="Carbonic_anhydrase_a-class"/>
</dbReference>
<organism evidence="8 9">
    <name type="scientific">Carnobacterium maltaromaticum LMA28</name>
    <dbReference type="NCBI Taxonomy" id="1234679"/>
    <lineage>
        <taxon>Bacteria</taxon>
        <taxon>Bacillati</taxon>
        <taxon>Bacillota</taxon>
        <taxon>Bacilli</taxon>
        <taxon>Lactobacillales</taxon>
        <taxon>Carnobacteriaceae</taxon>
        <taxon>Carnobacterium</taxon>
    </lineage>
</organism>